<protein>
    <submittedName>
        <fullName evidence="2">Twitching motility signal transduction protein</fullName>
    </submittedName>
</protein>
<dbReference type="GO" id="GO:0007165">
    <property type="term" value="P:signal transduction"/>
    <property type="evidence" value="ECO:0007669"/>
    <property type="project" value="InterPro"/>
</dbReference>
<dbReference type="SUPFAM" id="SSF50341">
    <property type="entry name" value="CheW-like"/>
    <property type="match status" value="1"/>
</dbReference>
<sequence length="125" mass="12841">FAVPPLLAMPHTQPWFAGVANLRGGLHGVVDLAAFLGLRAAAPGEGVREQGRLVALNPALGSQCALLVDRLAGLRGAEQLRAEPPGAAARPAFAGAVWCDAEGRAWQEIDLAALAANEQFLGIAA</sequence>
<dbReference type="EMBL" id="ADZX01000198">
    <property type="protein sequence ID" value="EFK97434.1"/>
    <property type="molecule type" value="Genomic_DNA"/>
</dbReference>
<feature type="non-terminal residue" evidence="2">
    <location>
        <position position="1"/>
    </location>
</feature>
<evidence type="ECO:0000259" key="1">
    <source>
        <dbReference type="PROSITE" id="PS50851"/>
    </source>
</evidence>
<dbReference type="InterPro" id="IPR036061">
    <property type="entry name" value="CheW-like_dom_sf"/>
</dbReference>
<gene>
    <name evidence="2" type="ORF">LDC_0529</name>
</gene>
<feature type="domain" description="CheW-like" evidence="1">
    <location>
        <begin position="1"/>
        <end position="120"/>
    </location>
</feature>
<dbReference type="AlphaFoldDB" id="D9PG82"/>
<dbReference type="Gene3D" id="2.40.50.180">
    <property type="entry name" value="CheA-289, Domain 4"/>
    <property type="match status" value="1"/>
</dbReference>
<proteinExistence type="predicted"/>
<evidence type="ECO:0000313" key="2">
    <source>
        <dbReference type="EMBL" id="EFK97434.1"/>
    </source>
</evidence>
<dbReference type="Pfam" id="PF01584">
    <property type="entry name" value="CheW"/>
    <property type="match status" value="1"/>
</dbReference>
<dbReference type="InterPro" id="IPR002545">
    <property type="entry name" value="CheW-lke_dom"/>
</dbReference>
<reference evidence="2" key="2">
    <citation type="journal article" date="2011" name="Microb. Ecol.">
        <title>Taxonomic and Functional Metagenomic Profiling of the Microbial Community in the Anoxic Sediment of a Sub-saline Shallow Lake (Laguna de Carrizo, Central Spain).</title>
        <authorList>
            <person name="Ferrer M."/>
            <person name="Guazzaroni M.E."/>
            <person name="Richter M."/>
            <person name="Garcia-Salamanca A."/>
            <person name="Yarza P."/>
            <person name="Suarez-Suarez A."/>
            <person name="Solano J."/>
            <person name="Alcaide M."/>
            <person name="van Dillewijn P."/>
            <person name="Molina-Henares M.A."/>
            <person name="Lopez-Cortes N."/>
            <person name="Al-Ramahi Y."/>
            <person name="Guerrero C."/>
            <person name="Acosta A."/>
            <person name="de Eugenio L.I."/>
            <person name="Martinez V."/>
            <person name="Marques S."/>
            <person name="Rojo F."/>
            <person name="Santero E."/>
            <person name="Genilloud O."/>
            <person name="Perez-Perez J."/>
            <person name="Rossello-Mora R."/>
            <person name="Ramos J.L."/>
        </authorList>
    </citation>
    <scope>NUCLEOTIDE SEQUENCE</scope>
</reference>
<comment type="caution">
    <text evidence="2">The sequence shown here is derived from an EMBL/GenBank/DDBJ whole genome shotgun (WGS) entry which is preliminary data.</text>
</comment>
<accession>D9PG82</accession>
<name>D9PG82_9ZZZZ</name>
<reference evidence="2" key="1">
    <citation type="submission" date="2010-07" db="EMBL/GenBank/DDBJ databases">
        <authorList>
            <consortium name="CONSOLIDER consortium CSD2007-00005"/>
            <person name="Guazzaroni M.-E."/>
            <person name="Richter M."/>
            <person name="Garcia-Salamanca A."/>
            <person name="Yarza P."/>
            <person name="Ferrer M."/>
        </authorList>
    </citation>
    <scope>NUCLEOTIDE SEQUENCE</scope>
</reference>
<dbReference type="GO" id="GO:0006935">
    <property type="term" value="P:chemotaxis"/>
    <property type="evidence" value="ECO:0007669"/>
    <property type="project" value="InterPro"/>
</dbReference>
<organism evidence="2">
    <name type="scientific">sediment metagenome</name>
    <dbReference type="NCBI Taxonomy" id="749907"/>
    <lineage>
        <taxon>unclassified sequences</taxon>
        <taxon>metagenomes</taxon>
        <taxon>ecological metagenomes</taxon>
    </lineage>
</organism>
<dbReference type="PROSITE" id="PS50851">
    <property type="entry name" value="CHEW"/>
    <property type="match status" value="1"/>
</dbReference>